<comment type="caution">
    <text evidence="1">The sequence shown here is derived from an EMBL/GenBank/DDBJ whole genome shotgun (WGS) entry which is preliminary data.</text>
</comment>
<dbReference type="Proteomes" id="UP001469365">
    <property type="component" value="Unassembled WGS sequence"/>
</dbReference>
<organism evidence="1 2">
    <name type="scientific">Paenibacillus filicis</name>
    <dbReference type="NCBI Taxonomy" id="669464"/>
    <lineage>
        <taxon>Bacteria</taxon>
        <taxon>Bacillati</taxon>
        <taxon>Bacillota</taxon>
        <taxon>Bacilli</taxon>
        <taxon>Bacillales</taxon>
        <taxon>Paenibacillaceae</taxon>
        <taxon>Paenibacillus</taxon>
    </lineage>
</organism>
<sequence length="187" mass="21773">MPEKRETGYLNDLKEVVATRTLQSGDYPIILSLEKDGEFHPVIVGSEKMHLKPHFKKVQPLRWGARTLINNNDNDDNLPLFVKRVPVERAAALSEQASRSNVHLELEAIQKYITEESLRIDKNYKGETQEYLRNMLAHSVGHMVMNLDYEELSLKTLNRLFGQFGMTFEEVKEAIRRDIDCNDRQDW</sequence>
<keyword evidence="2" id="KW-1185">Reference proteome</keyword>
<gene>
    <name evidence="1" type="ORF">WMW72_20300</name>
</gene>
<evidence type="ECO:0000313" key="2">
    <source>
        <dbReference type="Proteomes" id="UP001469365"/>
    </source>
</evidence>
<reference evidence="1 2" key="1">
    <citation type="submission" date="2024-04" db="EMBL/GenBank/DDBJ databases">
        <title>draft genome sequnece of Paenibacillus filicis.</title>
        <authorList>
            <person name="Kim D.-U."/>
        </authorList>
    </citation>
    <scope>NUCLEOTIDE SEQUENCE [LARGE SCALE GENOMIC DNA]</scope>
    <source>
        <strain evidence="1 2">KACC14197</strain>
    </source>
</reference>
<dbReference type="RefSeq" id="WP_341417374.1">
    <property type="nucleotide sequence ID" value="NZ_JBBPCC010000013.1"/>
</dbReference>
<protein>
    <submittedName>
        <fullName evidence="1">Uncharacterized protein</fullName>
    </submittedName>
</protein>
<accession>A0ABU9DN07</accession>
<evidence type="ECO:0000313" key="1">
    <source>
        <dbReference type="EMBL" id="MEK8130252.1"/>
    </source>
</evidence>
<proteinExistence type="predicted"/>
<dbReference type="EMBL" id="JBBPCC010000013">
    <property type="protein sequence ID" value="MEK8130252.1"/>
    <property type="molecule type" value="Genomic_DNA"/>
</dbReference>
<name>A0ABU9DN07_9BACL</name>